<proteinExistence type="predicted"/>
<dbReference type="EMBL" id="BLAL01000248">
    <property type="protein sequence ID" value="GES96237.1"/>
    <property type="molecule type" value="Genomic_DNA"/>
</dbReference>
<organism evidence="1 2">
    <name type="scientific">Rhizophagus clarus</name>
    <dbReference type="NCBI Taxonomy" id="94130"/>
    <lineage>
        <taxon>Eukaryota</taxon>
        <taxon>Fungi</taxon>
        <taxon>Fungi incertae sedis</taxon>
        <taxon>Mucoromycota</taxon>
        <taxon>Glomeromycotina</taxon>
        <taxon>Glomeromycetes</taxon>
        <taxon>Glomerales</taxon>
        <taxon>Glomeraceae</taxon>
        <taxon>Rhizophagus</taxon>
    </lineage>
</organism>
<reference evidence="1" key="1">
    <citation type="submission" date="2019-10" db="EMBL/GenBank/DDBJ databases">
        <title>Conservation and host-specific expression of non-tandemly repeated heterogenous ribosome RNA gene in arbuscular mycorrhizal fungi.</title>
        <authorList>
            <person name="Maeda T."/>
            <person name="Kobayashi Y."/>
            <person name="Nakagawa T."/>
            <person name="Ezawa T."/>
            <person name="Yamaguchi K."/>
            <person name="Bino T."/>
            <person name="Nishimoto Y."/>
            <person name="Shigenobu S."/>
            <person name="Kawaguchi M."/>
        </authorList>
    </citation>
    <scope>NUCLEOTIDE SEQUENCE</scope>
    <source>
        <strain evidence="1">HR1</strain>
    </source>
</reference>
<comment type="caution">
    <text evidence="1">The sequence shown here is derived from an EMBL/GenBank/DDBJ whole genome shotgun (WGS) entry which is preliminary data.</text>
</comment>
<dbReference type="Proteomes" id="UP000615446">
    <property type="component" value="Unassembled WGS sequence"/>
</dbReference>
<accession>A0A8H3LWG8</accession>
<dbReference type="Pfam" id="PF02992">
    <property type="entry name" value="Transposase_21"/>
    <property type="match status" value="1"/>
</dbReference>
<gene>
    <name evidence="1" type="ORF">RCL2_002287500</name>
</gene>
<protein>
    <submittedName>
        <fullName evidence="1">Uncharacterized protein LOC114575947</fullName>
    </submittedName>
</protein>
<sequence length="470" mass="54094">MKKGGRKRIAANIIDEYNNPSSSTSEQTFTEFMIRKSREKVLCFCSHCNGKMVDLHTKEKHEQTNEQTTSLEPLNRDKAPTSQELVELIDSTISLAEPQDTTMSIDTHSDNDTYEEQKYIFFPRKKRAKPGTFHRITEVELVAEDSSYNMPAEYDMDDIYTSESSTQEDSPNDEDNNFSDNFENYSHPMFDILDISDTPDISELPTDELIKGILIWIMKFRSSHNIPNTAIEELIQFIKIILKVCKNINYESFPNSLYMLRKKLGLFDRFTQFAACQKCHNLYKKEEIISKDNNTVMKCSHVKFPNSATKRLKQCRTPLGKKISLNNSISIVPELIYPTRRSIIDNVLLDIYDGQIWKNLKESSEQGSNNFFRSDKADAHLGLMINLDWFQPYKGTIYSTGVIYAVICNLPRDVQFKPKNVLILGILPGPDEVKLHKVNHYLSPIITELESLWEGVNLNHTNECPNGKDI</sequence>
<evidence type="ECO:0000313" key="1">
    <source>
        <dbReference type="EMBL" id="GES96237.1"/>
    </source>
</evidence>
<dbReference type="AlphaFoldDB" id="A0A8H3LWG8"/>
<dbReference type="OrthoDB" id="2445738at2759"/>
<name>A0A8H3LWG8_9GLOM</name>
<evidence type="ECO:0000313" key="2">
    <source>
        <dbReference type="Proteomes" id="UP000615446"/>
    </source>
</evidence>
<dbReference type="InterPro" id="IPR004242">
    <property type="entry name" value="Transposase_21"/>
</dbReference>